<dbReference type="EMBL" id="JAWWNJ010000035">
    <property type="protein sequence ID" value="KAK7024034.1"/>
    <property type="molecule type" value="Genomic_DNA"/>
</dbReference>
<reference evidence="1 2" key="1">
    <citation type="journal article" date="2024" name="J Genomics">
        <title>Draft genome sequencing and assembly of Favolaschia claudopus CIRM-BRFM 2984 isolated from oak limbs.</title>
        <authorList>
            <person name="Navarro D."/>
            <person name="Drula E."/>
            <person name="Chaduli D."/>
            <person name="Cazenave R."/>
            <person name="Ahrendt S."/>
            <person name="Wang J."/>
            <person name="Lipzen A."/>
            <person name="Daum C."/>
            <person name="Barry K."/>
            <person name="Grigoriev I.V."/>
            <person name="Favel A."/>
            <person name="Rosso M.N."/>
            <person name="Martin F."/>
        </authorList>
    </citation>
    <scope>NUCLEOTIDE SEQUENCE [LARGE SCALE GENOMIC DNA]</scope>
    <source>
        <strain evidence="1 2">CIRM-BRFM 2984</strain>
    </source>
</reference>
<comment type="caution">
    <text evidence="1">The sequence shown here is derived from an EMBL/GenBank/DDBJ whole genome shotgun (WGS) entry which is preliminary data.</text>
</comment>
<evidence type="ECO:0000313" key="2">
    <source>
        <dbReference type="Proteomes" id="UP001362999"/>
    </source>
</evidence>
<proteinExistence type="predicted"/>
<gene>
    <name evidence="1" type="ORF">R3P38DRAFT_3194708</name>
</gene>
<keyword evidence="2" id="KW-1185">Reference proteome</keyword>
<dbReference type="Proteomes" id="UP001362999">
    <property type="component" value="Unassembled WGS sequence"/>
</dbReference>
<name>A0AAW0BE22_9AGAR</name>
<evidence type="ECO:0000313" key="1">
    <source>
        <dbReference type="EMBL" id="KAK7024034.1"/>
    </source>
</evidence>
<protein>
    <submittedName>
        <fullName evidence="1">Uncharacterized protein</fullName>
    </submittedName>
</protein>
<dbReference type="AlphaFoldDB" id="A0AAW0BE22"/>
<accession>A0AAW0BE22</accession>
<sequence length="236" mass="26519">MPVPDLCPKKSRPSVDHHLLFTTQPPLRTPILGFASANTGIGLKFAITPILPRALFLWRCSYGYYTVVEHRRFLQWTGKMMMRLVFRTPTPTSSKSDLGEKTMYSLDGAQFGTSTLLMFGIKLNRPLDGREHIKSRAASAARTQNTQCILSRHPASGRLSFVTRDPVRVLPCADYDLPSFLPSSPAFEPPDKINKPVARCIPPLLPSFHSTPRPHFLVSYRPPSHLSASYWPFSLQ</sequence>
<organism evidence="1 2">
    <name type="scientific">Favolaschia claudopus</name>
    <dbReference type="NCBI Taxonomy" id="2862362"/>
    <lineage>
        <taxon>Eukaryota</taxon>
        <taxon>Fungi</taxon>
        <taxon>Dikarya</taxon>
        <taxon>Basidiomycota</taxon>
        <taxon>Agaricomycotina</taxon>
        <taxon>Agaricomycetes</taxon>
        <taxon>Agaricomycetidae</taxon>
        <taxon>Agaricales</taxon>
        <taxon>Marasmiineae</taxon>
        <taxon>Mycenaceae</taxon>
        <taxon>Favolaschia</taxon>
    </lineage>
</organism>